<keyword evidence="6 14" id="KW-0812">Transmembrane</keyword>
<dbReference type="Pfam" id="PF02203">
    <property type="entry name" value="TarH"/>
    <property type="match status" value="1"/>
</dbReference>
<dbReference type="STRING" id="463040.CAL15_07880"/>
<dbReference type="SMART" id="SM00283">
    <property type="entry name" value="MA"/>
    <property type="match status" value="1"/>
</dbReference>
<feature type="coiled-coil region" evidence="12">
    <location>
        <begin position="470"/>
        <end position="508"/>
    </location>
</feature>
<evidence type="ECO:0000256" key="8">
    <source>
        <dbReference type="ARBA" id="ARBA00023136"/>
    </source>
</evidence>
<feature type="transmembrane region" description="Helical" evidence="14">
    <location>
        <begin position="191"/>
        <end position="211"/>
    </location>
</feature>
<name>A0A1W6ZA85_9BORD</name>
<reference evidence="17 18" key="1">
    <citation type="submission" date="2017-05" db="EMBL/GenBank/DDBJ databases">
        <title>Complete and WGS of Bordetella genogroups.</title>
        <authorList>
            <person name="Spilker T."/>
            <person name="LiPuma J."/>
        </authorList>
    </citation>
    <scope>NUCLEOTIDE SEQUENCE [LARGE SCALE GENOMIC DNA]</scope>
    <source>
        <strain evidence="17 18">AU7206</strain>
    </source>
</reference>
<dbReference type="InterPro" id="IPR035440">
    <property type="entry name" value="4HB_MCP_dom_sf"/>
</dbReference>
<evidence type="ECO:0000256" key="14">
    <source>
        <dbReference type="SAM" id="Phobius"/>
    </source>
</evidence>
<dbReference type="SUPFAM" id="SSF58104">
    <property type="entry name" value="Methyl-accepting chemotaxis protein (MCP) signaling domain"/>
    <property type="match status" value="1"/>
</dbReference>
<dbReference type="Pfam" id="PF00015">
    <property type="entry name" value="MCPsignal"/>
    <property type="match status" value="1"/>
</dbReference>
<dbReference type="InterPro" id="IPR051310">
    <property type="entry name" value="MCP_chemotaxis"/>
</dbReference>
<dbReference type="EMBL" id="CP021111">
    <property type="protein sequence ID" value="ARP94308.1"/>
    <property type="molecule type" value="Genomic_DNA"/>
</dbReference>
<dbReference type="PROSITE" id="PS50111">
    <property type="entry name" value="CHEMOTAXIS_TRANSDUC_2"/>
    <property type="match status" value="1"/>
</dbReference>
<dbReference type="FunFam" id="1.10.287.950:FF:000001">
    <property type="entry name" value="Methyl-accepting chemotaxis sensory transducer"/>
    <property type="match status" value="1"/>
</dbReference>
<evidence type="ECO:0000256" key="3">
    <source>
        <dbReference type="ARBA" id="ARBA00022481"/>
    </source>
</evidence>
<keyword evidence="12" id="KW-0175">Coiled coil</keyword>
<dbReference type="InterPro" id="IPR003122">
    <property type="entry name" value="Tar_rcpt_lig-bd"/>
</dbReference>
<feature type="compositionally biased region" description="Low complexity" evidence="13">
    <location>
        <begin position="588"/>
        <end position="607"/>
    </location>
</feature>
<sequence>MFSNLKVRTCIGIVLGLFCLFMVVSNGLSLLSFTASNDKLDRVNNAYSDQVVPAYAAYSNLLRSRLNLNLAMIHMQDGRKGEADTALQRADQTLTKGRQDFESLGKSGMPPDVAERVKPMMAALNGYFDTSSRQANALRSQSLREYADLMPTAVQRSAELERTMGEFLAYVDQVTDNLVVLGREDFEQSRLITVVLFLLSLVVCVGCGFFISRNVLRPLKEAGQHFDKIAAGDLTNRVEVRNNNEIGQLFAALKRMQESLTRTVTAVRHGVDEINVGSREISSGNTDLSSRTEEQAASLEETAASMEELASTVKQNADNARQANQLAASASQVAERGGVAVSEVVSTMEDISASSRKISEIVSVIDGIAFQTNILALNAAVEAARAGEQGKGFAVVAGEVRSLAQRSAQAAKEIKVLIEDSVSKVGTGSQQVERAGATMQEIVASVKRVTDIMGEISAASEEQSSGIDQVNRAVSQMDEVTQQNAALVEEAAAAAGSLQEQAQRLAEAVAVFKVNAGEVIEAQAQLAGGRVPRVPAPASRVAAPVAEPVKPVAAPPRLPATARVVEPGTAEGASVRRPPRRRPEPDADAAAAPATAPAKRKTPPATASDDWESF</sequence>
<keyword evidence="9 11" id="KW-0807">Transducer</keyword>
<dbReference type="PROSITE" id="PS50885">
    <property type="entry name" value="HAMP"/>
    <property type="match status" value="1"/>
</dbReference>
<protein>
    <submittedName>
        <fullName evidence="17">Methyl-accepting chemotaxis protein</fullName>
    </submittedName>
</protein>
<comment type="similarity">
    <text evidence="10">Belongs to the methyl-accepting chemotaxis (MCP) protein family.</text>
</comment>
<keyword evidence="2" id="KW-1003">Cell membrane</keyword>
<evidence type="ECO:0000256" key="9">
    <source>
        <dbReference type="ARBA" id="ARBA00023224"/>
    </source>
</evidence>
<keyword evidence="4" id="KW-0145">Chemotaxis</keyword>
<dbReference type="InterPro" id="IPR003660">
    <property type="entry name" value="HAMP_dom"/>
</dbReference>
<dbReference type="AlphaFoldDB" id="A0A1W6ZA85"/>
<dbReference type="InterPro" id="IPR004090">
    <property type="entry name" value="Chemotax_Me-accpt_rcpt"/>
</dbReference>
<dbReference type="SMART" id="SM00304">
    <property type="entry name" value="HAMP"/>
    <property type="match status" value="1"/>
</dbReference>
<dbReference type="GO" id="GO:0004888">
    <property type="term" value="F:transmembrane signaling receptor activity"/>
    <property type="evidence" value="ECO:0007669"/>
    <property type="project" value="InterPro"/>
</dbReference>
<evidence type="ECO:0000256" key="2">
    <source>
        <dbReference type="ARBA" id="ARBA00022475"/>
    </source>
</evidence>
<evidence type="ECO:0000259" key="16">
    <source>
        <dbReference type="PROSITE" id="PS50885"/>
    </source>
</evidence>
<dbReference type="RefSeq" id="WP_086078073.1">
    <property type="nucleotide sequence ID" value="NZ_CP021111.1"/>
</dbReference>
<comment type="subcellular location">
    <subcellularLocation>
        <location evidence="1">Cell inner membrane</location>
        <topology evidence="1">Multi-pass membrane protein</topology>
    </subcellularLocation>
</comment>
<evidence type="ECO:0000256" key="4">
    <source>
        <dbReference type="ARBA" id="ARBA00022500"/>
    </source>
</evidence>
<feature type="domain" description="Methyl-accepting transducer" evidence="15">
    <location>
        <begin position="270"/>
        <end position="499"/>
    </location>
</feature>
<evidence type="ECO:0000313" key="18">
    <source>
        <dbReference type="Proteomes" id="UP000194161"/>
    </source>
</evidence>
<accession>A0A1W6ZA85</accession>
<evidence type="ECO:0000256" key="11">
    <source>
        <dbReference type="PROSITE-ProRule" id="PRU00284"/>
    </source>
</evidence>
<feature type="domain" description="HAMP" evidence="16">
    <location>
        <begin position="213"/>
        <end position="265"/>
    </location>
</feature>
<dbReference type="CDD" id="cd06225">
    <property type="entry name" value="HAMP"/>
    <property type="match status" value="1"/>
</dbReference>
<dbReference type="Pfam" id="PF00672">
    <property type="entry name" value="HAMP"/>
    <property type="match status" value="1"/>
</dbReference>
<dbReference type="PANTHER" id="PTHR43531">
    <property type="entry name" value="PROTEIN ICFG"/>
    <property type="match status" value="1"/>
</dbReference>
<organism evidence="17 18">
    <name type="scientific">Bordetella genomosp. 13</name>
    <dbReference type="NCBI Taxonomy" id="463040"/>
    <lineage>
        <taxon>Bacteria</taxon>
        <taxon>Pseudomonadati</taxon>
        <taxon>Pseudomonadota</taxon>
        <taxon>Betaproteobacteria</taxon>
        <taxon>Burkholderiales</taxon>
        <taxon>Alcaligenaceae</taxon>
        <taxon>Bordetella</taxon>
    </lineage>
</organism>
<dbReference type="InterPro" id="IPR004089">
    <property type="entry name" value="MCPsignal_dom"/>
</dbReference>
<dbReference type="KEGG" id="bgm:CAL15_07880"/>
<evidence type="ECO:0000256" key="10">
    <source>
        <dbReference type="ARBA" id="ARBA00029447"/>
    </source>
</evidence>
<dbReference type="GO" id="GO:0005886">
    <property type="term" value="C:plasma membrane"/>
    <property type="evidence" value="ECO:0007669"/>
    <property type="project" value="UniProtKB-SubCell"/>
</dbReference>
<keyword evidence="18" id="KW-1185">Reference proteome</keyword>
<dbReference type="GO" id="GO:0006935">
    <property type="term" value="P:chemotaxis"/>
    <property type="evidence" value="ECO:0007669"/>
    <property type="project" value="UniProtKB-KW"/>
</dbReference>
<evidence type="ECO:0000256" key="13">
    <source>
        <dbReference type="SAM" id="MobiDB-lite"/>
    </source>
</evidence>
<evidence type="ECO:0000259" key="15">
    <source>
        <dbReference type="PROSITE" id="PS50111"/>
    </source>
</evidence>
<evidence type="ECO:0000313" key="17">
    <source>
        <dbReference type="EMBL" id="ARP94308.1"/>
    </source>
</evidence>
<keyword evidence="5" id="KW-0997">Cell inner membrane</keyword>
<dbReference type="Gene3D" id="1.20.120.30">
    <property type="entry name" value="Aspartate receptor, ligand-binding domain"/>
    <property type="match status" value="1"/>
</dbReference>
<proteinExistence type="inferred from homology"/>
<feature type="region of interest" description="Disordered" evidence="13">
    <location>
        <begin position="560"/>
        <end position="614"/>
    </location>
</feature>
<keyword evidence="8 14" id="KW-0472">Membrane</keyword>
<dbReference type="CDD" id="cd11386">
    <property type="entry name" value="MCP_signal"/>
    <property type="match status" value="1"/>
</dbReference>
<dbReference type="PANTHER" id="PTHR43531:SF14">
    <property type="entry name" value="METHYL-ACCEPTING CHEMOTAXIS PROTEIN I-RELATED"/>
    <property type="match status" value="1"/>
</dbReference>
<evidence type="ECO:0000256" key="6">
    <source>
        <dbReference type="ARBA" id="ARBA00022692"/>
    </source>
</evidence>
<dbReference type="GO" id="GO:0007165">
    <property type="term" value="P:signal transduction"/>
    <property type="evidence" value="ECO:0007669"/>
    <property type="project" value="UniProtKB-KW"/>
</dbReference>
<keyword evidence="7 14" id="KW-1133">Transmembrane helix</keyword>
<evidence type="ECO:0000256" key="12">
    <source>
        <dbReference type="SAM" id="Coils"/>
    </source>
</evidence>
<dbReference type="SUPFAM" id="SSF47170">
    <property type="entry name" value="Aspartate receptor, ligand-binding domain"/>
    <property type="match status" value="1"/>
</dbReference>
<evidence type="ECO:0000256" key="1">
    <source>
        <dbReference type="ARBA" id="ARBA00004429"/>
    </source>
</evidence>
<dbReference type="Gene3D" id="1.10.287.950">
    <property type="entry name" value="Methyl-accepting chemotaxis protein"/>
    <property type="match status" value="1"/>
</dbReference>
<gene>
    <name evidence="17" type="ORF">CAL15_07880</name>
</gene>
<evidence type="ECO:0000256" key="5">
    <source>
        <dbReference type="ARBA" id="ARBA00022519"/>
    </source>
</evidence>
<dbReference type="OrthoDB" id="9806477at2"/>
<dbReference type="PRINTS" id="PR00260">
    <property type="entry name" value="CHEMTRNSDUCR"/>
</dbReference>
<evidence type="ECO:0000256" key="7">
    <source>
        <dbReference type="ARBA" id="ARBA00022989"/>
    </source>
</evidence>
<keyword evidence="3" id="KW-0488">Methylation</keyword>
<dbReference type="Proteomes" id="UP000194161">
    <property type="component" value="Chromosome"/>
</dbReference>
<feature type="coiled-coil region" evidence="12">
    <location>
        <begin position="289"/>
        <end position="323"/>
    </location>
</feature>